<keyword evidence="3" id="KW-1185">Reference proteome</keyword>
<feature type="domain" description="Ubiquitin 3 binding protein But2 C-terminal" evidence="1">
    <location>
        <begin position="3"/>
        <end position="141"/>
    </location>
</feature>
<dbReference type="OrthoDB" id="4657524at2759"/>
<dbReference type="Proteomes" id="UP000799428">
    <property type="component" value="Unassembled WGS sequence"/>
</dbReference>
<dbReference type="PANTHER" id="PTHR39613">
    <property type="entry name" value="ANCHORED CELL WALL PROTEIN, PUTATIVE (AFU_ORTHOLOGUE AFUA_4G08960)-RELATED"/>
    <property type="match status" value="1"/>
</dbReference>
<evidence type="ECO:0000313" key="2">
    <source>
        <dbReference type="EMBL" id="KAF2710921.1"/>
    </source>
</evidence>
<reference evidence="2" key="1">
    <citation type="journal article" date="2020" name="Stud. Mycol.">
        <title>101 Dothideomycetes genomes: a test case for predicting lifestyles and emergence of pathogens.</title>
        <authorList>
            <person name="Haridas S."/>
            <person name="Albert R."/>
            <person name="Binder M."/>
            <person name="Bloem J."/>
            <person name="Labutti K."/>
            <person name="Salamov A."/>
            <person name="Andreopoulos B."/>
            <person name="Baker S."/>
            <person name="Barry K."/>
            <person name="Bills G."/>
            <person name="Bluhm B."/>
            <person name="Cannon C."/>
            <person name="Castanera R."/>
            <person name="Culley D."/>
            <person name="Daum C."/>
            <person name="Ezra D."/>
            <person name="Gonzalez J."/>
            <person name="Henrissat B."/>
            <person name="Kuo A."/>
            <person name="Liang C."/>
            <person name="Lipzen A."/>
            <person name="Lutzoni F."/>
            <person name="Magnuson J."/>
            <person name="Mondo S."/>
            <person name="Nolan M."/>
            <person name="Ohm R."/>
            <person name="Pangilinan J."/>
            <person name="Park H.-J."/>
            <person name="Ramirez L."/>
            <person name="Alfaro M."/>
            <person name="Sun H."/>
            <person name="Tritt A."/>
            <person name="Yoshinaga Y."/>
            <person name="Zwiers L.-H."/>
            <person name="Turgeon B."/>
            <person name="Goodwin S."/>
            <person name="Spatafora J."/>
            <person name="Crous P."/>
            <person name="Grigoriev I."/>
        </authorList>
    </citation>
    <scope>NUCLEOTIDE SEQUENCE</scope>
    <source>
        <strain evidence="2">CBS 279.74</strain>
    </source>
</reference>
<evidence type="ECO:0000259" key="1">
    <source>
        <dbReference type="Pfam" id="PF09792"/>
    </source>
</evidence>
<dbReference type="AlphaFoldDB" id="A0A6G1KEQ7"/>
<dbReference type="PANTHER" id="PTHR39613:SF1">
    <property type="entry name" value="ANCHORED CELL WALL PROTEIN, PUTATIVE (AFU_ORTHOLOGUE AFUA_4G08960)-RELATED"/>
    <property type="match status" value="1"/>
</dbReference>
<evidence type="ECO:0000313" key="3">
    <source>
        <dbReference type="Proteomes" id="UP000799428"/>
    </source>
</evidence>
<name>A0A6G1KEQ7_9PLEO</name>
<proteinExistence type="predicted"/>
<accession>A0A6G1KEQ7</accession>
<dbReference type="InterPro" id="IPR018620">
    <property type="entry name" value="Ubiquitin3-bd_protein_But2_C"/>
</dbReference>
<protein>
    <recommendedName>
        <fullName evidence="1">Ubiquitin 3 binding protein But2 C-terminal domain-containing protein</fullName>
    </recommendedName>
</protein>
<dbReference type="Pfam" id="PF09792">
    <property type="entry name" value="But2"/>
    <property type="match status" value="1"/>
</dbReference>
<organism evidence="2 3">
    <name type="scientific">Pleomassaria siparia CBS 279.74</name>
    <dbReference type="NCBI Taxonomy" id="1314801"/>
    <lineage>
        <taxon>Eukaryota</taxon>
        <taxon>Fungi</taxon>
        <taxon>Dikarya</taxon>
        <taxon>Ascomycota</taxon>
        <taxon>Pezizomycotina</taxon>
        <taxon>Dothideomycetes</taxon>
        <taxon>Pleosporomycetidae</taxon>
        <taxon>Pleosporales</taxon>
        <taxon>Pleomassariaceae</taxon>
        <taxon>Pleomassaria</taxon>
    </lineage>
</organism>
<feature type="non-terminal residue" evidence="2">
    <location>
        <position position="1"/>
    </location>
</feature>
<sequence length="150" mass="16154">QPPTLIVPIDRTQPDLVMGNSHIAQLDSTHATLYNFEVPLSYEGETCNLVFFVPPESKDWFQPWHMNTPGGMVVSRLETIATKFSSSSNVGVSRTTGAINLLAPGQGHLVNSAPCEAGETVGYRADALGALDLSYFQLTNPPSGLFMTVS</sequence>
<dbReference type="EMBL" id="MU005768">
    <property type="protein sequence ID" value="KAF2710921.1"/>
    <property type="molecule type" value="Genomic_DNA"/>
</dbReference>
<gene>
    <name evidence="2" type="ORF">K504DRAFT_375993</name>
</gene>